<sequence>MDILRSVSTWIKTGSFYLSDMCAGEQLPRGEYVVMYGPAPKREKVSICARLGVDENILELRSPWLLGIVKSPQVEPGTPVMRIRLDGDLSGTRKGGFEVKILGRAE</sequence>
<evidence type="ECO:0000313" key="1">
    <source>
        <dbReference type="EMBL" id="OHA85820.1"/>
    </source>
</evidence>
<proteinExistence type="predicted"/>
<dbReference type="EMBL" id="MHUZ01000015">
    <property type="protein sequence ID" value="OHA85820.1"/>
    <property type="molecule type" value="Genomic_DNA"/>
</dbReference>
<dbReference type="Proteomes" id="UP000178168">
    <property type="component" value="Unassembled WGS sequence"/>
</dbReference>
<dbReference type="AlphaFoldDB" id="A0A1G2SLA0"/>
<protein>
    <submittedName>
        <fullName evidence="1">Uncharacterized protein</fullName>
    </submittedName>
</protein>
<organism evidence="1 2">
    <name type="scientific">Candidatus Yonathbacteria bacterium RIFOXYD1_FULL_52_36</name>
    <dbReference type="NCBI Taxonomy" id="1802730"/>
    <lineage>
        <taxon>Bacteria</taxon>
        <taxon>Candidatus Yonathiibacteriota</taxon>
    </lineage>
</organism>
<gene>
    <name evidence="1" type="ORF">A2591_00545</name>
</gene>
<accession>A0A1G2SLA0</accession>
<evidence type="ECO:0000313" key="2">
    <source>
        <dbReference type="Proteomes" id="UP000178168"/>
    </source>
</evidence>
<comment type="caution">
    <text evidence="1">The sequence shown here is derived from an EMBL/GenBank/DDBJ whole genome shotgun (WGS) entry which is preliminary data.</text>
</comment>
<reference evidence="1 2" key="1">
    <citation type="journal article" date="2016" name="Nat. Commun.">
        <title>Thousands of microbial genomes shed light on interconnected biogeochemical processes in an aquifer system.</title>
        <authorList>
            <person name="Anantharaman K."/>
            <person name="Brown C.T."/>
            <person name="Hug L.A."/>
            <person name="Sharon I."/>
            <person name="Castelle C.J."/>
            <person name="Probst A.J."/>
            <person name="Thomas B.C."/>
            <person name="Singh A."/>
            <person name="Wilkins M.J."/>
            <person name="Karaoz U."/>
            <person name="Brodie E.L."/>
            <person name="Williams K.H."/>
            <person name="Hubbard S.S."/>
            <person name="Banfield J.F."/>
        </authorList>
    </citation>
    <scope>NUCLEOTIDE SEQUENCE [LARGE SCALE GENOMIC DNA]</scope>
</reference>
<name>A0A1G2SLA0_9BACT</name>